<comment type="caution">
    <text evidence="2">The sequence shown here is derived from an EMBL/GenBank/DDBJ whole genome shotgun (WGS) entry which is preliminary data.</text>
</comment>
<evidence type="ECO:0008006" key="4">
    <source>
        <dbReference type="Google" id="ProtNLM"/>
    </source>
</evidence>
<dbReference type="EMBL" id="PXOH01000001">
    <property type="protein sequence ID" value="PSF39507.1"/>
    <property type="molecule type" value="Genomic_DNA"/>
</dbReference>
<dbReference type="InterPro" id="IPR049671">
    <property type="entry name" value="Choice_anch_W"/>
</dbReference>
<name>A0A2T1M3T6_9CHRO</name>
<feature type="signal peptide" evidence="1">
    <location>
        <begin position="1"/>
        <end position="25"/>
    </location>
</feature>
<dbReference type="NCBIfam" id="NF041928">
    <property type="entry name" value="choice_anch_W"/>
    <property type="match status" value="1"/>
</dbReference>
<feature type="chain" id="PRO_5015636517" description="PEP-CTERM sorting domain-containing protein" evidence="1">
    <location>
        <begin position="26"/>
        <end position="246"/>
    </location>
</feature>
<dbReference type="Proteomes" id="UP000239001">
    <property type="component" value="Unassembled WGS sequence"/>
</dbReference>
<proteinExistence type="predicted"/>
<evidence type="ECO:0000256" key="1">
    <source>
        <dbReference type="SAM" id="SignalP"/>
    </source>
</evidence>
<keyword evidence="1" id="KW-0732">Signal</keyword>
<dbReference type="NCBIfam" id="TIGR04155">
    <property type="entry name" value="cyano_PEP"/>
    <property type="match status" value="1"/>
</dbReference>
<dbReference type="InterPro" id="IPR026374">
    <property type="entry name" value="Cyano_PEP"/>
</dbReference>
<organism evidence="2 3">
    <name type="scientific">Aphanothece hegewaldii CCALA 016</name>
    <dbReference type="NCBI Taxonomy" id="2107694"/>
    <lineage>
        <taxon>Bacteria</taxon>
        <taxon>Bacillati</taxon>
        <taxon>Cyanobacteriota</taxon>
        <taxon>Cyanophyceae</taxon>
        <taxon>Oscillatoriophycideae</taxon>
        <taxon>Chroococcales</taxon>
        <taxon>Aphanothecaceae</taxon>
        <taxon>Aphanothece</taxon>
    </lineage>
</organism>
<evidence type="ECO:0000313" key="2">
    <source>
        <dbReference type="EMBL" id="PSF39507.1"/>
    </source>
</evidence>
<reference evidence="2 3" key="1">
    <citation type="submission" date="2018-03" db="EMBL/GenBank/DDBJ databases">
        <title>The ancient ancestry and fast evolution of plastids.</title>
        <authorList>
            <person name="Moore K.R."/>
            <person name="Magnabosco C."/>
            <person name="Momper L."/>
            <person name="Gold D.A."/>
            <person name="Bosak T."/>
            <person name="Fournier G.P."/>
        </authorList>
    </citation>
    <scope>NUCLEOTIDE SEQUENCE [LARGE SCALE GENOMIC DNA]</scope>
    <source>
        <strain evidence="2 3">CCALA 016</strain>
    </source>
</reference>
<dbReference type="AlphaFoldDB" id="A0A2T1M3T6"/>
<reference evidence="2 3" key="2">
    <citation type="submission" date="2018-03" db="EMBL/GenBank/DDBJ databases">
        <authorList>
            <person name="Keele B.F."/>
        </authorList>
    </citation>
    <scope>NUCLEOTIDE SEQUENCE [LARGE SCALE GENOMIC DNA]</scope>
    <source>
        <strain evidence="2 3">CCALA 016</strain>
    </source>
</reference>
<dbReference type="OrthoDB" id="418145at2"/>
<gene>
    <name evidence="2" type="ORF">C7H19_01585</name>
</gene>
<evidence type="ECO:0000313" key="3">
    <source>
        <dbReference type="Proteomes" id="UP000239001"/>
    </source>
</evidence>
<keyword evidence="3" id="KW-1185">Reference proteome</keyword>
<accession>A0A2T1M3T6</accession>
<sequence length="246" mass="26753">MRPLKLLSLLFVTTGVMLIPTVVRAATFNTLSGYTDTNFNNDKNNGLFQEDWVTEGRAASNNWDQAIWNWTNNTTFPSSTAAQASTPWPKNVSVPITITYNNGNASFSFNNQTISANNVTEAARFPNGLNTIYIRTRSNNDGSTIQLNNISITDSLGTFTTNLNALSNNSLNVDYLKIEGINGNFTLTANATFGWTTSSSPTDSRLAFQVKMGANPQAVPEPLTILGAATAIGFGTFFKKALRKNQ</sequence>
<protein>
    <recommendedName>
        <fullName evidence="4">PEP-CTERM sorting domain-containing protein</fullName>
    </recommendedName>
</protein>